<proteinExistence type="predicted"/>
<gene>
    <name evidence="1" type="ORF">SDC9_84789</name>
</gene>
<organism evidence="1">
    <name type="scientific">bioreactor metagenome</name>
    <dbReference type="NCBI Taxonomy" id="1076179"/>
    <lineage>
        <taxon>unclassified sequences</taxon>
        <taxon>metagenomes</taxon>
        <taxon>ecological metagenomes</taxon>
    </lineage>
</organism>
<accession>A0A644ZBA0</accession>
<evidence type="ECO:0000313" key="1">
    <source>
        <dbReference type="EMBL" id="MPM38162.1"/>
    </source>
</evidence>
<protein>
    <submittedName>
        <fullName evidence="1">Uncharacterized protein</fullName>
    </submittedName>
</protein>
<reference evidence="1" key="1">
    <citation type="submission" date="2019-08" db="EMBL/GenBank/DDBJ databases">
        <authorList>
            <person name="Kucharzyk K."/>
            <person name="Murdoch R.W."/>
            <person name="Higgins S."/>
            <person name="Loffler F."/>
        </authorList>
    </citation>
    <scope>NUCLEOTIDE SEQUENCE</scope>
</reference>
<comment type="caution">
    <text evidence="1">The sequence shown here is derived from an EMBL/GenBank/DDBJ whole genome shotgun (WGS) entry which is preliminary data.</text>
</comment>
<sequence length="98" mass="11146">MIEQIIQNGCQLLGVFEIKQASATICQQFLGMPVWRGEDCGAGAYGISERPTCNLLFIVVRSNVNIASPQVFKKDIFRNERFEEDHVILQFTVSYQFV</sequence>
<name>A0A644ZBA0_9ZZZZ</name>
<dbReference type="AlphaFoldDB" id="A0A644ZBA0"/>
<dbReference type="EMBL" id="VSSQ01008191">
    <property type="protein sequence ID" value="MPM38162.1"/>
    <property type="molecule type" value="Genomic_DNA"/>
</dbReference>